<evidence type="ECO:0000256" key="1">
    <source>
        <dbReference type="SAM" id="MobiDB-lite"/>
    </source>
</evidence>
<evidence type="ECO:0000313" key="2">
    <source>
        <dbReference type="EMBL" id="MBY8336000.1"/>
    </source>
</evidence>
<gene>
    <name evidence="2" type="ORF">KYN89_02975</name>
</gene>
<organism evidence="2 3">
    <name type="scientific">Alteriqipengyuania abyssalis</name>
    <dbReference type="NCBI Taxonomy" id="2860200"/>
    <lineage>
        <taxon>Bacteria</taxon>
        <taxon>Pseudomonadati</taxon>
        <taxon>Pseudomonadota</taxon>
        <taxon>Alphaproteobacteria</taxon>
        <taxon>Sphingomonadales</taxon>
        <taxon>Erythrobacteraceae</taxon>
        <taxon>Alteriqipengyuania</taxon>
    </lineage>
</organism>
<name>A0ABS7PAB2_9SPHN</name>
<evidence type="ECO:0000313" key="3">
    <source>
        <dbReference type="Proteomes" id="UP000759298"/>
    </source>
</evidence>
<accession>A0ABS7PAB2</accession>
<sequence length="77" mass="8044">MAQSERDQSDSSTTQSEAQAKPAKEKKVCRKVAKTGSRMGRRVCMTEAQWAALESGEVGAEIQIKSGGAMTGGPGGN</sequence>
<dbReference type="Proteomes" id="UP000759298">
    <property type="component" value="Unassembled WGS sequence"/>
</dbReference>
<dbReference type="RefSeq" id="WP_222823726.1">
    <property type="nucleotide sequence ID" value="NZ_JAHWXP010000001.1"/>
</dbReference>
<reference evidence="2 3" key="1">
    <citation type="submission" date="2021-07" db="EMBL/GenBank/DDBJ databases">
        <title>Alteriqipengyuania abyssalis NZ-12B nov, sp.nov isolated from deep sea sponge in pacific ocean.</title>
        <authorList>
            <person name="Tareen S."/>
            <person name="Wink J."/>
        </authorList>
    </citation>
    <scope>NUCLEOTIDE SEQUENCE [LARGE SCALE GENOMIC DNA]</scope>
    <source>
        <strain evidence="2 3">NZ-12B</strain>
    </source>
</reference>
<proteinExistence type="predicted"/>
<feature type="region of interest" description="Disordered" evidence="1">
    <location>
        <begin position="1"/>
        <end position="38"/>
    </location>
</feature>
<comment type="caution">
    <text evidence="2">The sequence shown here is derived from an EMBL/GenBank/DDBJ whole genome shotgun (WGS) entry which is preliminary data.</text>
</comment>
<evidence type="ECO:0008006" key="4">
    <source>
        <dbReference type="Google" id="ProtNLM"/>
    </source>
</evidence>
<protein>
    <recommendedName>
        <fullName evidence="4">Transcriptional regulator</fullName>
    </recommendedName>
</protein>
<keyword evidence="3" id="KW-1185">Reference proteome</keyword>
<dbReference type="EMBL" id="JAHWXP010000001">
    <property type="protein sequence ID" value="MBY8336000.1"/>
    <property type="molecule type" value="Genomic_DNA"/>
</dbReference>